<feature type="compositionally biased region" description="Pro residues" evidence="11">
    <location>
        <begin position="126"/>
        <end position="138"/>
    </location>
</feature>
<sequence>MLSRYVPQMYAFTVELSTDALMQQKLDKLIGVWEGHKYFNDQCFKQLRNPSQIYSSAKAVQAAEYAKLAADIEVNLQAMYAGYEQQHKNYVQHIMQQIAQIDVQIEAEKDRARGAIPSLLSGMTREPPPLPGPGPGPGPGIGARRSRFDQQPGPMPSKSQEDYGQFFAPPPRVPPKQTWVKEEKIPDGDDIDGHPFNEEDLIPSVRFIFMRYGHLAKYYELPAGIMIPLIEIEQFSYNAIVPDKLRMPPPVPPSQRLLSALDEFYSASLDPTREPPLAAWGRGGCTEFMERKQSLKKILEEKLKSENKTIGDLVENKPTEEELKIVQDDINAEIKRKYEEMRRNALANEEKEKRESKSPQSPSKRKSRARSRGDASRFRMPAPPLSGANKGAQLMQKMGWSGAGLGASKQGIIEPIGGGEVRDRQDQYRGLGSSLDPYEQYRRQQYVGCPHKVHFDSWGKSDRLLMSTRESVFASLSANTGQIVWRRIQEDAKGLLLPMEVDDKAIFTISDSGRVVRVWNKRNGALLWQKSLGDNVETSVNPIITLTSQLVLAANSKGIYCFSKGGEAKWNVGLHNIQWLKMSVINDVVHVLSISDGVFTVRDISLSTGEAHPSKSLTVKSRSGEKCVIARNYLACIHSESLFWVDFTSSVLTIVEKSIGCTSRSISVLNENFVLVRCSTSAIVFGVSSNNFDEKLVIHHRVDAATINANSLVAISGSTVEVYDTSSMKQIFKGDLPSSGGSYAPVEEVYLSSKDVLEMLTVGADCRTEFIVIDAAKSSIASEWVREEGLARIGTAEMVDLPLSELQQMIEDEFDEGGSTHLMSSFFRRLVSQASQMQKWLLKTVNQMFSFAYMLTTRTDSFSKLLDHVRSAAKTSNHRGEILERDFFNLRKMLVVVSLDGVIYGLDSSDGSIAWRYWLGENFSPLLNSIGVSEVPLFIHRSTAHYQLPGLASVVFKDSVSSAGVVIFFNPITGEVTEKAHLTTAIKRVDVLSFAGKDHINPLLVIDQHNQINIYPPQPDEILSAAPPVYIFDVESSQISGSKIDLMGKELVKTWSANLHLTPSEHIIIVKGKPRNQKVHSQGRVLIDRNVQYKYANPNLAAIAALDSVHQYLSIFLVDVVSGQMVHSARLAKATAPVHLVHCEHWIAYSYWSEKGRRTEIGVLELYEGNEQSNKDRFDSLAPTKQPPEVVSQSFIYAQGIQAMGVSETEKGLTTRSLLLALPLGGIHEVTRKLLDATRPLELTQEMREEMMIPYMPEIAVATEDMVNYNQTVHGVRGIKTAASGLESTSLMLAYGKDIFFTRLTPSGTFDILKDDFDHVLISTVLFGLIAGSIISKKLARNNALSAAWS</sequence>
<dbReference type="GO" id="GO:0003676">
    <property type="term" value="F:nucleic acid binding"/>
    <property type="evidence" value="ECO:0007669"/>
    <property type="project" value="InterPro"/>
</dbReference>
<keyword evidence="5" id="KW-0812">Transmembrane</keyword>
<evidence type="ECO:0000256" key="4">
    <source>
        <dbReference type="ARBA" id="ARBA00020824"/>
    </source>
</evidence>
<dbReference type="InterPro" id="IPR011678">
    <property type="entry name" value="EMC1_C"/>
</dbReference>
<comment type="subunit">
    <text evidence="3">Component of the ER membrane protein complex (EMC).</text>
</comment>
<dbReference type="Pfam" id="PF01585">
    <property type="entry name" value="G-patch"/>
    <property type="match status" value="1"/>
</dbReference>
<dbReference type="SUPFAM" id="SSF50998">
    <property type="entry name" value="Quinoprotein alcohol dehydrogenase-like"/>
    <property type="match status" value="1"/>
</dbReference>
<accession>A0A0B1TLB1</accession>
<keyword evidence="7" id="KW-0256">Endoplasmic reticulum</keyword>
<dbReference type="OrthoDB" id="28092at2759"/>
<dbReference type="PANTHER" id="PTHR21573">
    <property type="entry name" value="ER MEMBRANE PROTEIN COMPLEX SUBUNIT 1"/>
    <property type="match status" value="1"/>
</dbReference>
<evidence type="ECO:0000256" key="5">
    <source>
        <dbReference type="ARBA" id="ARBA00022692"/>
    </source>
</evidence>
<dbReference type="InterPro" id="IPR058545">
    <property type="entry name" value="Beta-prop_EMC1_1st"/>
</dbReference>
<protein>
    <recommendedName>
        <fullName evidence="4">ER membrane protein complex subunit 1</fullName>
    </recommendedName>
</protein>
<evidence type="ECO:0000256" key="8">
    <source>
        <dbReference type="ARBA" id="ARBA00022989"/>
    </source>
</evidence>
<dbReference type="PROSITE" id="PS51391">
    <property type="entry name" value="CID"/>
    <property type="match status" value="1"/>
</dbReference>
<dbReference type="GO" id="GO:0034975">
    <property type="term" value="P:protein folding in endoplasmic reticulum"/>
    <property type="evidence" value="ECO:0007669"/>
    <property type="project" value="TreeGrafter"/>
</dbReference>
<keyword evidence="9" id="KW-0472">Membrane</keyword>
<comment type="subcellular location">
    <subcellularLocation>
        <location evidence="1">Endoplasmic reticulum membrane</location>
        <topology evidence="1">Single-pass type I membrane protein</topology>
    </subcellularLocation>
</comment>
<feature type="domain" description="CID" evidence="13">
    <location>
        <begin position="1"/>
        <end position="55"/>
    </location>
</feature>
<dbReference type="PANTHER" id="PTHR21573:SF0">
    <property type="entry name" value="ER MEMBRANE PROTEIN COMPLEX SUBUNIT 1"/>
    <property type="match status" value="1"/>
</dbReference>
<organism evidence="14 15">
    <name type="scientific">Oesophagostomum dentatum</name>
    <name type="common">Nodular worm</name>
    <dbReference type="NCBI Taxonomy" id="61180"/>
    <lineage>
        <taxon>Eukaryota</taxon>
        <taxon>Metazoa</taxon>
        <taxon>Ecdysozoa</taxon>
        <taxon>Nematoda</taxon>
        <taxon>Chromadorea</taxon>
        <taxon>Rhabditida</taxon>
        <taxon>Rhabditina</taxon>
        <taxon>Rhabditomorpha</taxon>
        <taxon>Strongyloidea</taxon>
        <taxon>Strongylidae</taxon>
        <taxon>Oesophagostomum</taxon>
    </lineage>
</organism>
<dbReference type="GO" id="GO:0072546">
    <property type="term" value="C:EMC complex"/>
    <property type="evidence" value="ECO:0007669"/>
    <property type="project" value="InterPro"/>
</dbReference>
<dbReference type="EMBL" id="KN549748">
    <property type="protein sequence ID" value="KHJ96160.1"/>
    <property type="molecule type" value="Genomic_DNA"/>
</dbReference>
<proteinExistence type="inferred from homology"/>
<dbReference type="InterPro" id="IPR011047">
    <property type="entry name" value="Quinoprotein_ADH-like_sf"/>
</dbReference>
<keyword evidence="10" id="KW-0325">Glycoprotein</keyword>
<evidence type="ECO:0000256" key="3">
    <source>
        <dbReference type="ARBA" id="ARBA00011276"/>
    </source>
</evidence>
<evidence type="ECO:0000256" key="1">
    <source>
        <dbReference type="ARBA" id="ARBA00004115"/>
    </source>
</evidence>
<dbReference type="Pfam" id="PF25127">
    <property type="entry name" value="DUF7819"/>
    <property type="match status" value="1"/>
</dbReference>
<keyword evidence="8" id="KW-1133">Transmembrane helix</keyword>
<name>A0A0B1TLB1_OESDE</name>
<dbReference type="InterPro" id="IPR015943">
    <property type="entry name" value="WD40/YVTN_repeat-like_dom_sf"/>
</dbReference>
<dbReference type="InterPro" id="IPR006569">
    <property type="entry name" value="CID_dom"/>
</dbReference>
<dbReference type="InterPro" id="IPR056721">
    <property type="entry name" value="DUF7819"/>
</dbReference>
<evidence type="ECO:0000256" key="9">
    <source>
        <dbReference type="ARBA" id="ARBA00023136"/>
    </source>
</evidence>
<evidence type="ECO:0000256" key="6">
    <source>
        <dbReference type="ARBA" id="ARBA00022729"/>
    </source>
</evidence>
<feature type="region of interest" description="Disordered" evidence="11">
    <location>
        <begin position="345"/>
        <end position="390"/>
    </location>
</feature>
<feature type="compositionally biased region" description="Basic and acidic residues" evidence="11">
    <location>
        <begin position="345"/>
        <end position="357"/>
    </location>
</feature>
<feature type="region of interest" description="Disordered" evidence="11">
    <location>
        <begin position="120"/>
        <end position="177"/>
    </location>
</feature>
<comment type="similarity">
    <text evidence="2">Belongs to the EMC1 family.</text>
</comment>
<keyword evidence="15" id="KW-1185">Reference proteome</keyword>
<dbReference type="Pfam" id="PF25293">
    <property type="entry name" value="Beta-prop_EMC1_N"/>
    <property type="match status" value="1"/>
</dbReference>
<evidence type="ECO:0000256" key="10">
    <source>
        <dbReference type="ARBA" id="ARBA00023180"/>
    </source>
</evidence>
<dbReference type="PROSITE" id="PS50174">
    <property type="entry name" value="G_PATCH"/>
    <property type="match status" value="1"/>
</dbReference>
<keyword evidence="6" id="KW-0732">Signal</keyword>
<evidence type="ECO:0000256" key="7">
    <source>
        <dbReference type="ARBA" id="ARBA00022824"/>
    </source>
</evidence>
<dbReference type="Proteomes" id="UP000053660">
    <property type="component" value="Unassembled WGS sequence"/>
</dbReference>
<evidence type="ECO:0000313" key="15">
    <source>
        <dbReference type="Proteomes" id="UP000053660"/>
    </source>
</evidence>
<evidence type="ECO:0000259" key="13">
    <source>
        <dbReference type="PROSITE" id="PS51391"/>
    </source>
</evidence>
<dbReference type="Gene3D" id="2.130.10.10">
    <property type="entry name" value="YVTN repeat-like/Quinoprotein amine dehydrogenase"/>
    <property type="match status" value="1"/>
</dbReference>
<evidence type="ECO:0000256" key="11">
    <source>
        <dbReference type="SAM" id="MobiDB-lite"/>
    </source>
</evidence>
<dbReference type="InterPro" id="IPR000467">
    <property type="entry name" value="G_patch_dom"/>
</dbReference>
<dbReference type="InterPro" id="IPR026895">
    <property type="entry name" value="EMC1"/>
</dbReference>
<reference evidence="14 15" key="1">
    <citation type="submission" date="2014-03" db="EMBL/GenBank/DDBJ databases">
        <title>Draft genome of the hookworm Oesophagostomum dentatum.</title>
        <authorList>
            <person name="Mitreva M."/>
        </authorList>
    </citation>
    <scope>NUCLEOTIDE SEQUENCE [LARGE SCALE GENOMIC DNA]</scope>
    <source>
        <strain evidence="14 15">OD-Hann</strain>
    </source>
</reference>
<evidence type="ECO:0000313" key="14">
    <source>
        <dbReference type="EMBL" id="KHJ96160.1"/>
    </source>
</evidence>
<gene>
    <name evidence="14" type="ORF">OESDEN_03886</name>
</gene>
<dbReference type="Pfam" id="PF07774">
    <property type="entry name" value="EMC1_C"/>
    <property type="match status" value="1"/>
</dbReference>
<evidence type="ECO:0000259" key="12">
    <source>
        <dbReference type="PROSITE" id="PS50174"/>
    </source>
</evidence>
<evidence type="ECO:0000256" key="2">
    <source>
        <dbReference type="ARBA" id="ARBA00007904"/>
    </source>
</evidence>
<feature type="domain" description="G-patch" evidence="12">
    <location>
        <begin position="387"/>
        <end position="436"/>
    </location>
</feature>
<dbReference type="SMART" id="SM00443">
    <property type="entry name" value="G_patch"/>
    <property type="match status" value="1"/>
</dbReference>